<dbReference type="InterPro" id="IPR036047">
    <property type="entry name" value="F-box-like_dom_sf"/>
</dbReference>
<reference evidence="3" key="5">
    <citation type="journal article" date="2021" name="G3 (Bethesda)">
        <title>Aegilops tauschii genome assembly Aet v5.0 features greater sequence contiguity and improved annotation.</title>
        <authorList>
            <person name="Wang L."/>
            <person name="Zhu T."/>
            <person name="Rodriguez J.C."/>
            <person name="Deal K.R."/>
            <person name="Dubcovsky J."/>
            <person name="McGuire P.E."/>
            <person name="Lux T."/>
            <person name="Spannagl M."/>
            <person name="Mayer K.F.X."/>
            <person name="Baldrich P."/>
            <person name="Meyers B.C."/>
            <person name="Huo N."/>
            <person name="Gu Y.Q."/>
            <person name="Zhou H."/>
            <person name="Devos K.M."/>
            <person name="Bennetzen J.L."/>
            <person name="Unver T."/>
            <person name="Budak H."/>
            <person name="Gulick P.J."/>
            <person name="Galiba G."/>
            <person name="Kalapos B."/>
            <person name="Nelson D.R."/>
            <person name="Li P."/>
            <person name="You F.M."/>
            <person name="Luo M.C."/>
            <person name="Dvorak J."/>
        </authorList>
    </citation>
    <scope>NUCLEOTIDE SEQUENCE [LARGE SCALE GENOMIC DNA]</scope>
    <source>
        <strain evidence="3">cv. AL8/78</strain>
    </source>
</reference>
<dbReference type="InterPro" id="IPR013187">
    <property type="entry name" value="F-box-assoc_dom_typ3"/>
</dbReference>
<organism evidence="3 4">
    <name type="scientific">Aegilops tauschii subsp. strangulata</name>
    <name type="common">Goatgrass</name>
    <dbReference type="NCBI Taxonomy" id="200361"/>
    <lineage>
        <taxon>Eukaryota</taxon>
        <taxon>Viridiplantae</taxon>
        <taxon>Streptophyta</taxon>
        <taxon>Embryophyta</taxon>
        <taxon>Tracheophyta</taxon>
        <taxon>Spermatophyta</taxon>
        <taxon>Magnoliopsida</taxon>
        <taxon>Liliopsida</taxon>
        <taxon>Poales</taxon>
        <taxon>Poaceae</taxon>
        <taxon>BOP clade</taxon>
        <taxon>Pooideae</taxon>
        <taxon>Triticodae</taxon>
        <taxon>Triticeae</taxon>
        <taxon>Triticinae</taxon>
        <taxon>Aegilops</taxon>
    </lineage>
</organism>
<reference evidence="3" key="3">
    <citation type="journal article" date="2017" name="Nature">
        <title>Genome sequence of the progenitor of the wheat D genome Aegilops tauschii.</title>
        <authorList>
            <person name="Luo M.C."/>
            <person name="Gu Y.Q."/>
            <person name="Puiu D."/>
            <person name="Wang H."/>
            <person name="Twardziok S.O."/>
            <person name="Deal K.R."/>
            <person name="Huo N."/>
            <person name="Zhu T."/>
            <person name="Wang L."/>
            <person name="Wang Y."/>
            <person name="McGuire P.E."/>
            <person name="Liu S."/>
            <person name="Long H."/>
            <person name="Ramasamy R.K."/>
            <person name="Rodriguez J.C."/>
            <person name="Van S.L."/>
            <person name="Yuan L."/>
            <person name="Wang Z."/>
            <person name="Xia Z."/>
            <person name="Xiao L."/>
            <person name="Anderson O.D."/>
            <person name="Ouyang S."/>
            <person name="Liang Y."/>
            <person name="Zimin A.V."/>
            <person name="Pertea G."/>
            <person name="Qi P."/>
            <person name="Bennetzen J.L."/>
            <person name="Dai X."/>
            <person name="Dawson M.W."/>
            <person name="Muller H.G."/>
            <person name="Kugler K."/>
            <person name="Rivarola-Duarte L."/>
            <person name="Spannagl M."/>
            <person name="Mayer K.F.X."/>
            <person name="Lu F.H."/>
            <person name="Bevan M.W."/>
            <person name="Leroy P."/>
            <person name="Li P."/>
            <person name="You F.M."/>
            <person name="Sun Q."/>
            <person name="Liu Z."/>
            <person name="Lyons E."/>
            <person name="Wicker T."/>
            <person name="Salzberg S.L."/>
            <person name="Devos K.M."/>
            <person name="Dvorak J."/>
        </authorList>
    </citation>
    <scope>NUCLEOTIDE SEQUENCE [LARGE SCALE GENOMIC DNA]</scope>
    <source>
        <strain evidence="3">cv. AL8/78</strain>
    </source>
</reference>
<reference evidence="3" key="4">
    <citation type="submission" date="2019-03" db="UniProtKB">
        <authorList>
            <consortium name="EnsemblPlants"/>
        </authorList>
    </citation>
    <scope>IDENTIFICATION</scope>
</reference>
<dbReference type="Proteomes" id="UP000015105">
    <property type="component" value="Chromosome 3D"/>
</dbReference>
<proteinExistence type="predicted"/>
<dbReference type="AlphaFoldDB" id="A0A453GJ91"/>
<dbReference type="STRING" id="200361.A0A453GJ91"/>
<dbReference type="PANTHER" id="PTHR31672">
    <property type="entry name" value="BNACNNG10540D PROTEIN"/>
    <property type="match status" value="1"/>
</dbReference>
<reference evidence="4" key="2">
    <citation type="journal article" date="2017" name="Nat. Plants">
        <title>The Aegilops tauschii genome reveals multiple impacts of transposons.</title>
        <authorList>
            <person name="Zhao G."/>
            <person name="Zou C."/>
            <person name="Li K."/>
            <person name="Wang K."/>
            <person name="Li T."/>
            <person name="Gao L."/>
            <person name="Zhang X."/>
            <person name="Wang H."/>
            <person name="Yang Z."/>
            <person name="Liu X."/>
            <person name="Jiang W."/>
            <person name="Mao L."/>
            <person name="Kong X."/>
            <person name="Jiao Y."/>
            <person name="Jia J."/>
        </authorList>
    </citation>
    <scope>NUCLEOTIDE SEQUENCE [LARGE SCALE GENOMIC DNA]</scope>
    <source>
        <strain evidence="4">cv. AL8/78</strain>
    </source>
</reference>
<keyword evidence="4" id="KW-1185">Reference proteome</keyword>
<accession>A0A453GJ91</accession>
<dbReference type="Pfam" id="PF08268">
    <property type="entry name" value="FBA_3"/>
    <property type="match status" value="1"/>
</dbReference>
<dbReference type="Gramene" id="AET3Gv21046200.1">
    <property type="protein sequence ID" value="AET3Gv21046200.1"/>
    <property type="gene ID" value="AET3Gv21046200"/>
</dbReference>
<evidence type="ECO:0000259" key="1">
    <source>
        <dbReference type="Pfam" id="PF08268"/>
    </source>
</evidence>
<feature type="domain" description="F-box" evidence="2">
    <location>
        <begin position="14"/>
        <end position="51"/>
    </location>
</feature>
<protein>
    <submittedName>
        <fullName evidence="3">Uncharacterized protein</fullName>
    </submittedName>
</protein>
<dbReference type="OMA" id="WLEMVKP"/>
<evidence type="ECO:0000313" key="3">
    <source>
        <dbReference type="EnsemblPlants" id="AET3Gv21046200.1"/>
    </source>
</evidence>
<dbReference type="NCBIfam" id="TIGR01640">
    <property type="entry name" value="F_box_assoc_1"/>
    <property type="match status" value="1"/>
</dbReference>
<feature type="domain" description="F-box associated beta-propeller type 3" evidence="1">
    <location>
        <begin position="86"/>
        <end position="278"/>
    </location>
</feature>
<dbReference type="SUPFAM" id="SSF81383">
    <property type="entry name" value="F-box domain"/>
    <property type="match status" value="1"/>
</dbReference>
<dbReference type="InterPro" id="IPR001810">
    <property type="entry name" value="F-box_dom"/>
</dbReference>
<sequence>AEEAAAAAAAPLLEGLPDEIVLWEILVRLDPKSLLRCRAVRRAWRCATSTRRFLLAHHARQSALPIFSSDGCRNLLALDHRAAQLHTVARHDEPFFLEASCDGLLLSRSYSGRRLAVYNPATREHASLGRLPSDFRILGMYPHRPTGEYRLLLTNLGGPEGQIGCHVLTLGSDQPPRYIGWLEMVKPLLFEISALFRDSLHWFLQKYRKHVLVFDTTTESFRHMRAPLVLGDSDPGLFEMDGTLGINCHNDAMGIITIWVLQDYESELWDIKYRIKLPVGEIREKFGDDGESWGLGVGVLSGDGDVLLLLNFGGWLLQVDSDGKLIESFDCGHRDLAIYEYQLKQSLVQHTFFPALKSGSAPPLI</sequence>
<dbReference type="PANTHER" id="PTHR31672:SF2">
    <property type="entry name" value="F-BOX DOMAIN-CONTAINING PROTEIN"/>
    <property type="match status" value="1"/>
</dbReference>
<dbReference type="EnsemblPlants" id="AET3Gv21046200.1">
    <property type="protein sequence ID" value="AET3Gv21046200.1"/>
    <property type="gene ID" value="AET3Gv21046200"/>
</dbReference>
<evidence type="ECO:0000259" key="2">
    <source>
        <dbReference type="Pfam" id="PF12937"/>
    </source>
</evidence>
<reference evidence="4" key="1">
    <citation type="journal article" date="2014" name="Science">
        <title>Ancient hybridizations among the ancestral genomes of bread wheat.</title>
        <authorList>
            <consortium name="International Wheat Genome Sequencing Consortium,"/>
            <person name="Marcussen T."/>
            <person name="Sandve S.R."/>
            <person name="Heier L."/>
            <person name="Spannagl M."/>
            <person name="Pfeifer M."/>
            <person name="Jakobsen K.S."/>
            <person name="Wulff B.B."/>
            <person name="Steuernagel B."/>
            <person name="Mayer K.F."/>
            <person name="Olsen O.A."/>
        </authorList>
    </citation>
    <scope>NUCLEOTIDE SEQUENCE [LARGE SCALE GENOMIC DNA]</scope>
    <source>
        <strain evidence="4">cv. AL8/78</strain>
    </source>
</reference>
<name>A0A453GJ91_AEGTS</name>
<dbReference type="Pfam" id="PF12937">
    <property type="entry name" value="F-box-like"/>
    <property type="match status" value="1"/>
</dbReference>
<dbReference type="InterPro" id="IPR017451">
    <property type="entry name" value="F-box-assoc_interact_dom"/>
</dbReference>
<evidence type="ECO:0000313" key="4">
    <source>
        <dbReference type="Proteomes" id="UP000015105"/>
    </source>
</evidence>
<dbReference type="InterPro" id="IPR050796">
    <property type="entry name" value="SCF_F-box_component"/>
</dbReference>
<dbReference type="Gene3D" id="1.20.1280.50">
    <property type="match status" value="1"/>
</dbReference>